<dbReference type="Pfam" id="PF00593">
    <property type="entry name" value="TonB_dep_Rec_b-barrel"/>
    <property type="match status" value="1"/>
</dbReference>
<evidence type="ECO:0000313" key="16">
    <source>
        <dbReference type="Proteomes" id="UP000014568"/>
    </source>
</evidence>
<name>S3N8L4_9GAMM</name>
<organism evidence="15 16">
    <name type="scientific">Acinetobacter rudis CIP 110305</name>
    <dbReference type="NCBI Taxonomy" id="421052"/>
    <lineage>
        <taxon>Bacteria</taxon>
        <taxon>Pseudomonadati</taxon>
        <taxon>Pseudomonadota</taxon>
        <taxon>Gammaproteobacteria</taxon>
        <taxon>Moraxellales</taxon>
        <taxon>Moraxellaceae</taxon>
        <taxon>Acinetobacter</taxon>
    </lineage>
</organism>
<dbReference type="InterPro" id="IPR000531">
    <property type="entry name" value="Beta-barrel_TonB"/>
</dbReference>
<dbReference type="HOGENOM" id="CLU_008287_19_1_6"/>
<evidence type="ECO:0000256" key="12">
    <source>
        <dbReference type="RuleBase" id="RU003357"/>
    </source>
</evidence>
<evidence type="ECO:0000256" key="7">
    <source>
        <dbReference type="ARBA" id="ARBA00023004"/>
    </source>
</evidence>
<dbReference type="SMART" id="SM00965">
    <property type="entry name" value="STN"/>
    <property type="match status" value="1"/>
</dbReference>
<dbReference type="InterPro" id="IPR039426">
    <property type="entry name" value="TonB-dep_rcpt-like"/>
</dbReference>
<evidence type="ECO:0000256" key="2">
    <source>
        <dbReference type="ARBA" id="ARBA00009810"/>
    </source>
</evidence>
<dbReference type="InterPro" id="IPR011662">
    <property type="entry name" value="Secretin/TonB_short_N"/>
</dbReference>
<protein>
    <recommendedName>
        <fullName evidence="14">Secretin/TonB short N-terminal domain-containing protein</fullName>
    </recommendedName>
</protein>
<keyword evidence="3 11" id="KW-0813">Transport</keyword>
<dbReference type="InterPro" id="IPR036942">
    <property type="entry name" value="Beta-barrel_TonB_sf"/>
</dbReference>
<comment type="subcellular location">
    <subcellularLocation>
        <location evidence="1 11">Cell outer membrane</location>
        <topology evidence="1 11">Multi-pass membrane protein</topology>
    </subcellularLocation>
</comment>
<evidence type="ECO:0000256" key="11">
    <source>
        <dbReference type="PROSITE-ProRule" id="PRU01360"/>
    </source>
</evidence>
<dbReference type="eggNOG" id="COG4774">
    <property type="taxonomic scope" value="Bacteria"/>
</dbReference>
<keyword evidence="16" id="KW-1185">Reference proteome</keyword>
<sequence length="913" mass="102201">MGILMKFKKQSLAVLIHCLCIGGVYAESASASAQIQVKKDSEQYFQIPANQLAYVLSSFAAQAGVVLSFDSSILKGQQSDGIVGHYSVAEGFDYLLANQPYRVQKQGSTYILVAKSNVISNQPTHVQSNERPSVSQHQIQNNAVILPTIVLTAEQNKQVNTTRLNREQINQFRGTSNGDVFSDIAGLQVNSMRNEAGALDIGIRGIQGEGRVPIVIDGSLQSSHTFRGYQGESDRTYIDMDLISDIEVEKGASRAKFSVGGIGGIVKMRTLGVDDILLPGRQSGVMLKGSFYNNNKTPEIAENEKDQGNYIIRNKLASSNFQNGAGTVAFAFKNDIVDLIAAYSKREVGNYFAGKHGADFYKEKDMAELDPGQEVVNTGYQSDSGIIKAGINLTDEHRIELNTRRHVQKAGEVLSFYWGRYPVKDPNSPPGHYLKDEDGNFMRDSNGFIVYVPQAEIPDTFNMAQWPMGKAAVNAYSMNYTYKPKNNNLIDLEFGLWQTQGKYDQHNGIGNSAHQGDQYRGSYQDYRSGLNLENTSKFNADDLIVNYGLTYDIQRMKPRNLYGKEAARDAQREEYSAFLNGDYHFNDFTLSLGTKWHKAEVEDYADQNIPMRSVENSDLGDNGYAVRKYKGEFDWMGQLNYQIVNGIDVYTKLSSMYRSPSLFESSVSGQTFSYDPDLPLSSENSRIVEFGFIGQRDNLFVENDQLSFNLNYFRNQTNDFLTQEAVKKDIPSVITPEFILPYTTSYTFKNLDRLVLKGVELDLAYKHPSFYVSLNGTLYQPPKVCADSKHECNQVGGAWSLITTRLPPRKIFNITVGKSFFENKLNVGARAKYHSEKSNPKDWLQGTGIAGRAVTELSSETIVDVFASYRINPNLEFSFNVDNLTNRYNYDQGTVISMPIPGRTMKAGVEFKF</sequence>
<proteinExistence type="inferred from homology"/>
<dbReference type="PROSITE" id="PS52016">
    <property type="entry name" value="TONB_DEPENDENT_REC_3"/>
    <property type="match status" value="1"/>
</dbReference>
<dbReference type="GO" id="GO:0015344">
    <property type="term" value="F:siderophore uptake transmembrane transporter activity"/>
    <property type="evidence" value="ECO:0007669"/>
    <property type="project" value="TreeGrafter"/>
</dbReference>
<dbReference type="STRING" id="632955.GCA_000829675_00165"/>
<dbReference type="Proteomes" id="UP000014568">
    <property type="component" value="Unassembled WGS sequence"/>
</dbReference>
<comment type="caution">
    <text evidence="15">The sequence shown here is derived from an EMBL/GenBank/DDBJ whole genome shotgun (WGS) entry which is preliminary data.</text>
</comment>
<dbReference type="SUPFAM" id="SSF56935">
    <property type="entry name" value="Porins"/>
    <property type="match status" value="1"/>
</dbReference>
<keyword evidence="7" id="KW-0408">Iron</keyword>
<dbReference type="GO" id="GO:0044718">
    <property type="term" value="P:siderophore transmembrane transport"/>
    <property type="evidence" value="ECO:0007669"/>
    <property type="project" value="TreeGrafter"/>
</dbReference>
<dbReference type="EMBL" id="ATGI01000017">
    <property type="protein sequence ID" value="EPF74703.1"/>
    <property type="molecule type" value="Genomic_DNA"/>
</dbReference>
<keyword evidence="4 11" id="KW-1134">Transmembrane beta strand</keyword>
<keyword evidence="5" id="KW-0410">Iron transport</keyword>
<dbReference type="eggNOG" id="COG1629">
    <property type="taxonomic scope" value="Bacteria"/>
</dbReference>
<evidence type="ECO:0000256" key="1">
    <source>
        <dbReference type="ARBA" id="ARBA00004571"/>
    </source>
</evidence>
<accession>S3N8L4</accession>
<evidence type="ECO:0000256" key="10">
    <source>
        <dbReference type="ARBA" id="ARBA00023237"/>
    </source>
</evidence>
<dbReference type="InterPro" id="IPR012910">
    <property type="entry name" value="Plug_dom"/>
</dbReference>
<dbReference type="Gene3D" id="2.40.170.20">
    <property type="entry name" value="TonB-dependent receptor, beta-barrel domain"/>
    <property type="match status" value="1"/>
</dbReference>
<dbReference type="PANTHER" id="PTHR30069">
    <property type="entry name" value="TONB-DEPENDENT OUTER MEMBRANE RECEPTOR"/>
    <property type="match status" value="1"/>
</dbReference>
<evidence type="ECO:0000256" key="3">
    <source>
        <dbReference type="ARBA" id="ARBA00022448"/>
    </source>
</evidence>
<feature type="domain" description="Secretin/TonB short N-terminal" evidence="14">
    <location>
        <begin position="65"/>
        <end position="115"/>
    </location>
</feature>
<keyword evidence="9 11" id="KW-0472">Membrane</keyword>
<evidence type="ECO:0000256" key="6">
    <source>
        <dbReference type="ARBA" id="ARBA00022692"/>
    </source>
</evidence>
<dbReference type="PANTHER" id="PTHR30069:SF41">
    <property type="entry name" value="HEME_HEMOPEXIN UTILIZATION PROTEIN C"/>
    <property type="match status" value="1"/>
</dbReference>
<dbReference type="GO" id="GO:0009279">
    <property type="term" value="C:cell outer membrane"/>
    <property type="evidence" value="ECO:0007669"/>
    <property type="project" value="UniProtKB-SubCell"/>
</dbReference>
<keyword evidence="6 11" id="KW-0812">Transmembrane</keyword>
<evidence type="ECO:0000256" key="8">
    <source>
        <dbReference type="ARBA" id="ARBA00023077"/>
    </source>
</evidence>
<dbReference type="PATRIC" id="fig|421052.3.peg.1429"/>
<dbReference type="Gene3D" id="2.170.130.10">
    <property type="entry name" value="TonB-dependent receptor, plug domain"/>
    <property type="match status" value="1"/>
</dbReference>
<dbReference type="AlphaFoldDB" id="S3N8L4"/>
<evidence type="ECO:0000313" key="15">
    <source>
        <dbReference type="EMBL" id="EPF74703.1"/>
    </source>
</evidence>
<keyword evidence="5" id="KW-0406">Ion transport</keyword>
<evidence type="ECO:0000256" key="5">
    <source>
        <dbReference type="ARBA" id="ARBA00022496"/>
    </source>
</evidence>
<keyword evidence="13" id="KW-0732">Signal</keyword>
<feature type="chain" id="PRO_5004512325" description="Secretin/TonB short N-terminal domain-containing protein" evidence="13">
    <location>
        <begin position="27"/>
        <end position="913"/>
    </location>
</feature>
<keyword evidence="10 11" id="KW-0998">Cell outer membrane</keyword>
<keyword evidence="8 12" id="KW-0798">TonB box</keyword>
<reference evidence="15 16" key="1">
    <citation type="submission" date="2013-06" db="EMBL/GenBank/DDBJ databases">
        <title>The Genome Sequence of Acinetobacter rudis CIP 110305.</title>
        <authorList>
            <consortium name="The Broad Institute Genome Sequencing Platform"/>
            <consortium name="The Broad Institute Genome Sequencing Center for Infectious Disease"/>
            <person name="Cerqueira G."/>
            <person name="Feldgarden M."/>
            <person name="Courvalin P."/>
            <person name="Perichon B."/>
            <person name="Grillot-Courvalin C."/>
            <person name="Clermont D."/>
            <person name="Rocha E."/>
            <person name="Yoon E.-J."/>
            <person name="Nemec A."/>
            <person name="Young S.K."/>
            <person name="Zeng Q."/>
            <person name="Gargeya S."/>
            <person name="Fitzgerald M."/>
            <person name="Abouelleil A."/>
            <person name="Alvarado L."/>
            <person name="Berlin A.M."/>
            <person name="Chapman S.B."/>
            <person name="Dewar J."/>
            <person name="Goldberg J."/>
            <person name="Griggs A."/>
            <person name="Gujja S."/>
            <person name="Hansen M."/>
            <person name="Howarth C."/>
            <person name="Imamovic A."/>
            <person name="Larimer J."/>
            <person name="McCowan C."/>
            <person name="Murphy C."/>
            <person name="Pearson M."/>
            <person name="Priest M."/>
            <person name="Roberts A."/>
            <person name="Saif S."/>
            <person name="Shea T."/>
            <person name="Sykes S."/>
            <person name="Wortman J."/>
            <person name="Nusbaum C."/>
            <person name="Birren B."/>
        </authorList>
    </citation>
    <scope>NUCLEOTIDE SEQUENCE [LARGE SCALE GENOMIC DNA]</scope>
    <source>
        <strain evidence="15 16">CIP 110305</strain>
    </source>
</reference>
<dbReference type="Gene3D" id="3.55.50.30">
    <property type="match status" value="1"/>
</dbReference>
<dbReference type="InterPro" id="IPR037066">
    <property type="entry name" value="Plug_dom_sf"/>
</dbReference>
<dbReference type="Pfam" id="PF07715">
    <property type="entry name" value="Plug"/>
    <property type="match status" value="1"/>
</dbReference>
<feature type="signal peptide" evidence="13">
    <location>
        <begin position="1"/>
        <end position="26"/>
    </location>
</feature>
<gene>
    <name evidence="15" type="ORF">F945_01471</name>
</gene>
<evidence type="ECO:0000259" key="14">
    <source>
        <dbReference type="SMART" id="SM00965"/>
    </source>
</evidence>
<evidence type="ECO:0000256" key="13">
    <source>
        <dbReference type="SAM" id="SignalP"/>
    </source>
</evidence>
<evidence type="ECO:0000256" key="9">
    <source>
        <dbReference type="ARBA" id="ARBA00023136"/>
    </source>
</evidence>
<evidence type="ECO:0000256" key="4">
    <source>
        <dbReference type="ARBA" id="ARBA00022452"/>
    </source>
</evidence>
<comment type="similarity">
    <text evidence="2 11 12">Belongs to the TonB-dependent receptor family.</text>
</comment>